<dbReference type="InterPro" id="IPR000015">
    <property type="entry name" value="Fimb_usher"/>
</dbReference>
<evidence type="ECO:0000259" key="10">
    <source>
        <dbReference type="Pfam" id="PF13954"/>
    </source>
</evidence>
<dbReference type="Proteomes" id="UP000489961">
    <property type="component" value="Unassembled WGS sequence"/>
</dbReference>
<evidence type="ECO:0000313" key="12">
    <source>
        <dbReference type="Proteomes" id="UP000489961"/>
    </source>
</evidence>
<evidence type="ECO:0000256" key="4">
    <source>
        <dbReference type="ARBA" id="ARBA00022452"/>
    </source>
</evidence>
<dbReference type="InterPro" id="IPR025949">
    <property type="entry name" value="PapC-like_C"/>
</dbReference>
<dbReference type="RefSeq" id="WP_174559277.1">
    <property type="nucleotide sequence ID" value="NZ_CADDTS010000024.1"/>
</dbReference>
<dbReference type="InterPro" id="IPR037224">
    <property type="entry name" value="PapC_N_sf"/>
</dbReference>
<evidence type="ECO:0000256" key="7">
    <source>
        <dbReference type="ARBA" id="ARBA00023136"/>
    </source>
</evidence>
<feature type="domain" description="PapC N-terminal" evidence="10">
    <location>
        <begin position="44"/>
        <end position="188"/>
    </location>
</feature>
<dbReference type="InterPro" id="IPR025885">
    <property type="entry name" value="PapC_N"/>
</dbReference>
<keyword evidence="7" id="KW-0472">Membrane</keyword>
<reference evidence="11 12" key="1">
    <citation type="submission" date="2020-02" db="EMBL/GenBank/DDBJ databases">
        <authorList>
            <person name="Chaudhuri R."/>
        </authorList>
    </citation>
    <scope>NUCLEOTIDE SEQUENCE [LARGE SCALE GENOMIC DNA]</scope>
    <source>
        <strain evidence="11">SFB21</strain>
    </source>
</reference>
<comment type="subcellular location">
    <subcellularLocation>
        <location evidence="1">Cell outer membrane</location>
        <topology evidence="1">Multi-pass membrane protein</topology>
    </subcellularLocation>
</comment>
<keyword evidence="4" id="KW-1134">Transmembrane beta strand</keyword>
<keyword evidence="3" id="KW-0813">Transport</keyword>
<evidence type="ECO:0000256" key="5">
    <source>
        <dbReference type="ARBA" id="ARBA00022692"/>
    </source>
</evidence>
<evidence type="ECO:0000259" key="9">
    <source>
        <dbReference type="Pfam" id="PF13953"/>
    </source>
</evidence>
<dbReference type="EMBL" id="CADDTS010000024">
    <property type="protein sequence ID" value="CAB1213699.1"/>
    <property type="molecule type" value="Genomic_DNA"/>
</dbReference>
<keyword evidence="5" id="KW-0812">Transmembrane</keyword>
<keyword evidence="6" id="KW-0732">Signal</keyword>
<dbReference type="InterPro" id="IPR043142">
    <property type="entry name" value="PapC-like_C_sf"/>
</dbReference>
<dbReference type="FunFam" id="2.60.40.3110:FF:000001">
    <property type="entry name" value="Putative fimbrial outer membrane usher"/>
    <property type="match status" value="1"/>
</dbReference>
<dbReference type="Pfam" id="PF13953">
    <property type="entry name" value="PapC_C"/>
    <property type="match status" value="1"/>
</dbReference>
<evidence type="ECO:0000313" key="11">
    <source>
        <dbReference type="EMBL" id="CAB1213699.1"/>
    </source>
</evidence>
<dbReference type="SUPFAM" id="SSF141729">
    <property type="entry name" value="FimD N-terminal domain-like"/>
    <property type="match status" value="1"/>
</dbReference>
<sequence>MYRPHHILNWQTIRCFVAYGVLTFTVPISTHALEDILVSTQEAEFDSTFLIGDAKKIDIDRFKYGNPILAGEYSVDIYVNGNWFGKRHLIFTSSNNKENAYTCFTAPKLLEFGVKQELLQHKNSDLNSPSCLSIEQWIDQASYEFDTSKLRLDISIPQVAIEKNAQGYVDPSVWDRGINAGFLSYNASVYTTIDKFQDHQQRTNAFTSINAGANLWGWQLRHNGQWQWQEQTENQAQSSSYEVINSYLQRAFPQYRGVLTLGDHFTDGEIFDSFGYRGIDFTSDDRMLPNSMIGYAPRIRGNAKSNAKVEIRQQGQLIYQTSVAAGNFEINDLYPTGFGGELEVSVIEANGEIQRFSVPYSSVVQMLRPGLSRYSLTAGQFRDQDLNSNPWIVQAKYQRGLNNYLTAYGGIQATERYSAVSLGSAFATPIGAVALDVTQSNMHFDHRPSASGQSYRISYSKLISSTDTNFTLAAYRYSTENFFKLREALISQELDEKSISAESIGKQRSEFQITLNQGLPLGWGNIYALGSLVDYWNRNETTRQYQLGYSNNWGQLSYSISAIKKQVENGISKQNHDDTEYMLSLSIPLSFKKHAINITSMSTKNNQTLGLNGTFNERLSYGATASGEFGQAPSLNINAQYRTDAISLGGAYSYSNTFEQIMLNARGNIVAHKKGFLFGPDQGQTMVLVYAPDARGAKVNNGVGLNINKAGYAVVPYVTPYRLNDISLDPQNMSANVELEESSQRIAPFAGAIAQVNFATKSGKAIYIQSTQTNGTALPFASDVYDSQGQNIGMVAQGSLVYLRSNVLSDRIQIKWGEAEDQQCHIQYDLSNLPKDQHILMMEAICQ</sequence>
<dbReference type="GO" id="GO:0015473">
    <property type="term" value="F:fimbrial usher porin activity"/>
    <property type="evidence" value="ECO:0007669"/>
    <property type="project" value="InterPro"/>
</dbReference>
<keyword evidence="8" id="KW-0998">Cell outer membrane</keyword>
<name>A0A811G950_9GAMM</name>
<dbReference type="Gene3D" id="2.60.40.2070">
    <property type="match status" value="1"/>
</dbReference>
<evidence type="ECO:0000256" key="2">
    <source>
        <dbReference type="ARBA" id="ARBA00008064"/>
    </source>
</evidence>
<dbReference type="GO" id="GO:0009279">
    <property type="term" value="C:cell outer membrane"/>
    <property type="evidence" value="ECO:0007669"/>
    <property type="project" value="UniProtKB-SubCell"/>
</dbReference>
<protein>
    <submittedName>
        <fullName evidence="11">Outer membrane usher protein HtrE</fullName>
    </submittedName>
</protein>
<dbReference type="Pfam" id="PF00577">
    <property type="entry name" value="Usher"/>
    <property type="match status" value="1"/>
</dbReference>
<dbReference type="Gene3D" id="2.60.40.2610">
    <property type="entry name" value="Outer membrane usher protein FimD, plug domain"/>
    <property type="match status" value="1"/>
</dbReference>
<comment type="caution">
    <text evidence="11">The sequence shown here is derived from an EMBL/GenBank/DDBJ whole genome shotgun (WGS) entry which is preliminary data.</text>
</comment>
<evidence type="ECO:0000256" key="8">
    <source>
        <dbReference type="ARBA" id="ARBA00023237"/>
    </source>
</evidence>
<feature type="domain" description="PapC-like C-terminal" evidence="9">
    <location>
        <begin position="768"/>
        <end position="831"/>
    </location>
</feature>
<dbReference type="PANTHER" id="PTHR30451:SF3">
    <property type="entry name" value="OUTER MEMBRANE USHER PROTEIN HTRE-RELATED"/>
    <property type="match status" value="1"/>
</dbReference>
<evidence type="ECO:0000256" key="6">
    <source>
        <dbReference type="ARBA" id="ARBA00022729"/>
    </source>
</evidence>
<dbReference type="GO" id="GO:0009297">
    <property type="term" value="P:pilus assembly"/>
    <property type="evidence" value="ECO:0007669"/>
    <property type="project" value="InterPro"/>
</dbReference>
<comment type="similarity">
    <text evidence="2">Belongs to the fimbrial export usher family.</text>
</comment>
<dbReference type="Pfam" id="PF13954">
    <property type="entry name" value="PapC_N"/>
    <property type="match status" value="1"/>
</dbReference>
<dbReference type="InterPro" id="IPR042186">
    <property type="entry name" value="FimD_plug_dom"/>
</dbReference>
<accession>A0A811G950</accession>
<dbReference type="Gene3D" id="2.60.40.3110">
    <property type="match status" value="1"/>
</dbReference>
<evidence type="ECO:0000256" key="1">
    <source>
        <dbReference type="ARBA" id="ARBA00004571"/>
    </source>
</evidence>
<proteinExistence type="inferred from homology"/>
<dbReference type="Gene3D" id="3.10.20.410">
    <property type="match status" value="1"/>
</dbReference>
<evidence type="ECO:0000256" key="3">
    <source>
        <dbReference type="ARBA" id="ARBA00022448"/>
    </source>
</evidence>
<dbReference type="AlphaFoldDB" id="A0A811G950"/>
<organism evidence="11 12">
    <name type="scientific">Acinetobacter bouvetii</name>
    <dbReference type="NCBI Taxonomy" id="202951"/>
    <lineage>
        <taxon>Bacteria</taxon>
        <taxon>Pseudomonadati</taxon>
        <taxon>Pseudomonadota</taxon>
        <taxon>Gammaproteobacteria</taxon>
        <taxon>Moraxellales</taxon>
        <taxon>Moraxellaceae</taxon>
        <taxon>Acinetobacter</taxon>
    </lineage>
</organism>
<dbReference type="PANTHER" id="PTHR30451">
    <property type="entry name" value="OUTER MEMBRANE USHER PROTEIN"/>
    <property type="match status" value="1"/>
</dbReference>
<gene>
    <name evidence="11" type="primary">htrE</name>
    <name evidence="11" type="ORF">SFB21_1350</name>
</gene>